<feature type="compositionally biased region" description="Polar residues" evidence="12">
    <location>
        <begin position="1"/>
        <end position="10"/>
    </location>
</feature>
<evidence type="ECO:0000313" key="15">
    <source>
        <dbReference type="Proteomes" id="UP000678499"/>
    </source>
</evidence>
<reference evidence="14" key="1">
    <citation type="submission" date="2020-11" db="EMBL/GenBank/DDBJ databases">
        <authorList>
            <person name="Tran Van P."/>
        </authorList>
    </citation>
    <scope>NUCLEOTIDE SEQUENCE</scope>
</reference>
<evidence type="ECO:0000256" key="9">
    <source>
        <dbReference type="ARBA" id="ARBA00023049"/>
    </source>
</evidence>
<dbReference type="InterPro" id="IPR011249">
    <property type="entry name" value="Metalloenz_LuxS/M16"/>
</dbReference>
<dbReference type="GO" id="GO:0004222">
    <property type="term" value="F:metalloendopeptidase activity"/>
    <property type="evidence" value="ECO:0007669"/>
    <property type="project" value="TreeGrafter"/>
</dbReference>
<dbReference type="EMBL" id="OA882269">
    <property type="protein sequence ID" value="CAD7274299.1"/>
    <property type="molecule type" value="Genomic_DNA"/>
</dbReference>
<evidence type="ECO:0000256" key="3">
    <source>
        <dbReference type="ARBA" id="ARBA00007575"/>
    </source>
</evidence>
<evidence type="ECO:0000256" key="10">
    <source>
        <dbReference type="ARBA" id="ARBA00023128"/>
    </source>
</evidence>
<evidence type="ECO:0000256" key="8">
    <source>
        <dbReference type="ARBA" id="ARBA00022833"/>
    </source>
</evidence>
<keyword evidence="5" id="KW-0645">Protease</keyword>
<dbReference type="AlphaFoldDB" id="A0A7R9GAW1"/>
<evidence type="ECO:0000256" key="4">
    <source>
        <dbReference type="ARBA" id="ARBA00020167"/>
    </source>
</evidence>
<feature type="compositionally biased region" description="Basic and acidic residues" evidence="12">
    <location>
        <begin position="45"/>
        <end position="61"/>
    </location>
</feature>
<dbReference type="FunFam" id="3.30.830.10:FF:000011">
    <property type="entry name" value="Presequence protease, mitochondrial"/>
    <property type="match status" value="1"/>
</dbReference>
<protein>
    <recommendedName>
        <fullName evidence="4">Presequence protease, mitochondrial</fullName>
    </recommendedName>
</protein>
<gene>
    <name evidence="14" type="ORF">NMOB1V02_LOCUS2146</name>
</gene>
<evidence type="ECO:0000256" key="1">
    <source>
        <dbReference type="ARBA" id="ARBA00001947"/>
    </source>
</evidence>
<feature type="compositionally biased region" description="Basic and acidic residues" evidence="12">
    <location>
        <begin position="16"/>
        <end position="33"/>
    </location>
</feature>
<dbReference type="Gene3D" id="3.30.830.10">
    <property type="entry name" value="Metalloenzyme, LuxS/M16 peptidase-like"/>
    <property type="match status" value="4"/>
</dbReference>
<dbReference type="InterPro" id="IPR011765">
    <property type="entry name" value="Pept_M16_N"/>
</dbReference>
<dbReference type="InterPro" id="IPR007863">
    <property type="entry name" value="Peptidase_M16_C"/>
</dbReference>
<dbReference type="Pfam" id="PF00675">
    <property type="entry name" value="Peptidase_M16"/>
    <property type="match status" value="1"/>
</dbReference>
<dbReference type="Proteomes" id="UP000678499">
    <property type="component" value="Unassembled WGS sequence"/>
</dbReference>
<dbReference type="PANTHER" id="PTHR43016:SF13">
    <property type="entry name" value="PRESEQUENCE PROTEASE, MITOCHONDRIAL"/>
    <property type="match status" value="1"/>
</dbReference>
<keyword evidence="9" id="KW-0482">Metalloprotease</keyword>
<evidence type="ECO:0000256" key="11">
    <source>
        <dbReference type="SAM" id="Coils"/>
    </source>
</evidence>
<comment type="cofactor">
    <cofactor evidence="1">
        <name>Zn(2+)</name>
        <dbReference type="ChEBI" id="CHEBI:29105"/>
    </cofactor>
</comment>
<proteinExistence type="inferred from homology"/>
<feature type="compositionally biased region" description="Low complexity" evidence="12">
    <location>
        <begin position="104"/>
        <end position="120"/>
    </location>
</feature>
<evidence type="ECO:0000256" key="5">
    <source>
        <dbReference type="ARBA" id="ARBA00022670"/>
    </source>
</evidence>
<dbReference type="FunFam" id="3.30.830.10:FF:000009">
    <property type="entry name" value="Presequence protease, mitochondrial"/>
    <property type="match status" value="1"/>
</dbReference>
<dbReference type="SUPFAM" id="SSF63411">
    <property type="entry name" value="LuxS/MPP-like metallohydrolase"/>
    <property type="match status" value="4"/>
</dbReference>
<keyword evidence="8" id="KW-0862">Zinc</keyword>
<dbReference type="Pfam" id="PF08367">
    <property type="entry name" value="M16C_assoc"/>
    <property type="match status" value="1"/>
</dbReference>
<dbReference type="EMBL" id="CAJPEX010000232">
    <property type="protein sequence ID" value="CAG0914451.1"/>
    <property type="molecule type" value="Genomic_DNA"/>
</dbReference>
<feature type="domain" description="Peptidase M16C associated" evidence="13">
    <location>
        <begin position="617"/>
        <end position="874"/>
    </location>
</feature>
<comment type="subcellular location">
    <subcellularLocation>
        <location evidence="2">Mitochondrion</location>
    </subcellularLocation>
</comment>
<evidence type="ECO:0000256" key="7">
    <source>
        <dbReference type="ARBA" id="ARBA00022801"/>
    </source>
</evidence>
<keyword evidence="7" id="KW-0378">Hydrolase</keyword>
<dbReference type="GO" id="GO:0016485">
    <property type="term" value="P:protein processing"/>
    <property type="evidence" value="ECO:0007669"/>
    <property type="project" value="TreeGrafter"/>
</dbReference>
<dbReference type="SMART" id="SM01264">
    <property type="entry name" value="M16C_associated"/>
    <property type="match status" value="1"/>
</dbReference>
<accession>A0A7R9GAW1</accession>
<sequence length="1154" mass="131332">MDRNNRQFYNRQHFHQASEHENCRSHNPHDPRRAACSRCSAHVTQNERVRRFTREKRDQRQRALHQQHEQAQSLRDRSAIAARATRSIPILLRVTADESEESSTLDSSSTSRSSSSMSDVLSKRSKRKRRSAHKSRSGIRGRLDVHKVVRQYPVGAQFHGFTVQRSELVTELDLAAILLKHDDTGCKYLHLARNDTDNVFATLFRTIPEDSTGAPHILEHYVLNGSEKYPIRDALLKMMTRSVYSFMNAFTADDFTLYPFSTTNAKDFKNLQSVYLDGIFRPLLKELDFMQEGWRLEPLKPDDPSNSEYVLKGIVLNEMKGVYSDSFGVMRRKTKMALYPSGPYGHEAGGDPLKIPDLSWEGTKSFYKRNYHPSNAKLFSYGDMPLKDHLEFMKHYLNKFQNKKVPAPRTITEEPRWTEPRELTVYYQENPQSKEGNKAAVAVTYALTPIKNDFENFSLKILSELLVAGPNAPFYKCLQESHLGTGMLSFSGYEGLGNEPYFLIGLQGVEANQKDDVVRMVEKTFARVAKEGIPKERLEVALHSIELSLKHQQPHFGLVLLSAILDHWNHDNDPIMNLKINKYVDRFRDTIESDDQFLSNLIQKYFLDNKHRLTTILLPKADVKNERERAEAELVKQKLAKMSATDKQEISIKCKELQKLNEQVQDKSKLPILKLEDVEVAQPPCDLVLAIAAGVPFQLCALPTNGVTYFRAIIHTGGVPEKNKKYVALFADVLTEMGVEGLDYKELNHEKIIFLYLPFFQVMLRTGGLQSTSIVHSNPLFPDLAEQTLLLGSFCLNRNTQQMFEIWRSIFTSFKPTTDRLKNLVKQELASFENSFISGAHTLALITAAKSMSASAALNEEIMGLPYLKFLREINSSEENLQRAAETLKDICEKVLDPRSMTCAINTSQDFMNDALKLAERFVGGIPAPLGRSGPGTDIISLLGRLMEKKAATDGKRGSQVKVEATCRKTNIVMHTPVYWSAMAVKGVDFMDKDFSSLELLAQIVEWKFLMREFREKRGAYGAGARVLPIWRIFAFFSFRDPTGKAAFDIYDKAIEWALSPDSFNDDDVHEAKLSVFQAENAPQPPGARGMVRFIRGINDDVRTTHKQQLLDLTKEDIQRAGRKYLKDRKQTGICLMGPEVDNKDGDWDIIHLD</sequence>
<comment type="similarity">
    <text evidence="3">Belongs to the peptidase M16 family. PreP subfamily.</text>
</comment>
<dbReference type="PANTHER" id="PTHR43016">
    <property type="entry name" value="PRESEQUENCE PROTEASE"/>
    <property type="match status" value="1"/>
</dbReference>
<keyword evidence="6" id="KW-0479">Metal-binding</keyword>
<name>A0A7R9GAW1_9CRUS</name>
<keyword evidence="11" id="KW-0175">Coiled coil</keyword>
<evidence type="ECO:0000313" key="14">
    <source>
        <dbReference type="EMBL" id="CAD7274299.1"/>
    </source>
</evidence>
<dbReference type="Pfam" id="PF05193">
    <property type="entry name" value="Peptidase_M16_C"/>
    <property type="match status" value="1"/>
</dbReference>
<dbReference type="GO" id="GO:0005759">
    <property type="term" value="C:mitochondrial matrix"/>
    <property type="evidence" value="ECO:0007669"/>
    <property type="project" value="TreeGrafter"/>
</dbReference>
<evidence type="ECO:0000259" key="13">
    <source>
        <dbReference type="SMART" id="SM01264"/>
    </source>
</evidence>
<evidence type="ECO:0000256" key="12">
    <source>
        <dbReference type="SAM" id="MobiDB-lite"/>
    </source>
</evidence>
<organism evidence="14">
    <name type="scientific">Notodromas monacha</name>
    <dbReference type="NCBI Taxonomy" id="399045"/>
    <lineage>
        <taxon>Eukaryota</taxon>
        <taxon>Metazoa</taxon>
        <taxon>Ecdysozoa</taxon>
        <taxon>Arthropoda</taxon>
        <taxon>Crustacea</taxon>
        <taxon>Oligostraca</taxon>
        <taxon>Ostracoda</taxon>
        <taxon>Podocopa</taxon>
        <taxon>Podocopida</taxon>
        <taxon>Cypridocopina</taxon>
        <taxon>Cypridoidea</taxon>
        <taxon>Cyprididae</taxon>
        <taxon>Notodromas</taxon>
    </lineage>
</organism>
<evidence type="ECO:0000256" key="2">
    <source>
        <dbReference type="ARBA" id="ARBA00004173"/>
    </source>
</evidence>
<dbReference type="OrthoDB" id="10250783at2759"/>
<feature type="compositionally biased region" description="Basic residues" evidence="12">
    <location>
        <begin position="123"/>
        <end position="139"/>
    </location>
</feature>
<feature type="coiled-coil region" evidence="11">
    <location>
        <begin position="620"/>
        <end position="667"/>
    </location>
</feature>
<evidence type="ECO:0000256" key="6">
    <source>
        <dbReference type="ARBA" id="ARBA00022723"/>
    </source>
</evidence>
<feature type="region of interest" description="Disordered" evidence="12">
    <location>
        <begin position="1"/>
        <end position="78"/>
    </location>
</feature>
<feature type="region of interest" description="Disordered" evidence="12">
    <location>
        <begin position="99"/>
        <end position="140"/>
    </location>
</feature>
<keyword evidence="10" id="KW-0496">Mitochondrion</keyword>
<dbReference type="GO" id="GO:0046872">
    <property type="term" value="F:metal ion binding"/>
    <property type="evidence" value="ECO:0007669"/>
    <property type="project" value="UniProtKB-KW"/>
</dbReference>
<dbReference type="InterPro" id="IPR013578">
    <property type="entry name" value="Peptidase_M16C_assoc"/>
</dbReference>
<keyword evidence="15" id="KW-1185">Reference proteome</keyword>